<evidence type="ECO:0000256" key="2">
    <source>
        <dbReference type="ARBA" id="ARBA00009306"/>
    </source>
</evidence>
<feature type="transmembrane region" description="Helical" evidence="9">
    <location>
        <begin position="100"/>
        <end position="121"/>
    </location>
</feature>
<comment type="similarity">
    <text evidence="2 9">Belongs to the binding-protein-dependent transport system permease family.</text>
</comment>
<feature type="transmembrane region" description="Helical" evidence="9">
    <location>
        <begin position="141"/>
        <end position="160"/>
    </location>
</feature>
<dbReference type="Pfam" id="PF00528">
    <property type="entry name" value="BPD_transp_1"/>
    <property type="match status" value="1"/>
</dbReference>
<dbReference type="InterPro" id="IPR000515">
    <property type="entry name" value="MetI-like"/>
</dbReference>
<feature type="domain" description="ABC transmembrane type-1" evidence="10">
    <location>
        <begin position="65"/>
        <end position="258"/>
    </location>
</feature>
<evidence type="ECO:0000256" key="3">
    <source>
        <dbReference type="ARBA" id="ARBA00022448"/>
    </source>
</evidence>
<dbReference type="SUPFAM" id="SSF161098">
    <property type="entry name" value="MetI-like"/>
    <property type="match status" value="1"/>
</dbReference>
<dbReference type="AlphaFoldDB" id="A0A0D6JUG7"/>
<dbReference type="CDD" id="cd06261">
    <property type="entry name" value="TM_PBP2"/>
    <property type="match status" value="1"/>
</dbReference>
<evidence type="ECO:0000256" key="5">
    <source>
        <dbReference type="ARBA" id="ARBA00022505"/>
    </source>
</evidence>
<evidence type="ECO:0000256" key="1">
    <source>
        <dbReference type="ARBA" id="ARBA00004651"/>
    </source>
</evidence>
<keyword evidence="3 9" id="KW-0813">Transport</keyword>
<evidence type="ECO:0000256" key="8">
    <source>
        <dbReference type="ARBA" id="ARBA00023136"/>
    </source>
</evidence>
<evidence type="ECO:0000256" key="7">
    <source>
        <dbReference type="ARBA" id="ARBA00022989"/>
    </source>
</evidence>
<comment type="subcellular location">
    <subcellularLocation>
        <location evidence="1 9">Cell membrane</location>
        <topology evidence="1 9">Multi-pass membrane protein</topology>
    </subcellularLocation>
</comment>
<keyword evidence="6 9" id="KW-0812">Transmembrane</keyword>
<keyword evidence="8 9" id="KW-0472">Membrane</keyword>
<keyword evidence="12" id="KW-1185">Reference proteome</keyword>
<feature type="transmembrane region" description="Helical" evidence="9">
    <location>
        <begin position="65"/>
        <end position="88"/>
    </location>
</feature>
<dbReference type="Proteomes" id="UP000198902">
    <property type="component" value="Unassembled WGS sequence"/>
</dbReference>
<dbReference type="PROSITE" id="PS50928">
    <property type="entry name" value="ABC_TM1"/>
    <property type="match status" value="1"/>
</dbReference>
<name>A0A0D6JUG7_9EURY</name>
<reference evidence="12" key="1">
    <citation type="submission" date="2015-03" db="EMBL/GenBank/DDBJ databases">
        <authorList>
            <person name="Urmite Genomes"/>
        </authorList>
    </citation>
    <scope>NUCLEOTIDE SEQUENCE [LARGE SCALE GENOMIC DNA]</scope>
    <source>
        <strain evidence="12">Arc-Hr</strain>
    </source>
</reference>
<feature type="transmembrane region" description="Helical" evidence="9">
    <location>
        <begin position="241"/>
        <end position="263"/>
    </location>
</feature>
<protein>
    <submittedName>
        <fullName evidence="11">Sulfate transport system permease protein CysW</fullName>
    </submittedName>
</protein>
<dbReference type="InterPro" id="IPR035906">
    <property type="entry name" value="MetI-like_sf"/>
</dbReference>
<evidence type="ECO:0000313" key="11">
    <source>
        <dbReference type="EMBL" id="CQR51723.1"/>
    </source>
</evidence>
<evidence type="ECO:0000259" key="10">
    <source>
        <dbReference type="PROSITE" id="PS50928"/>
    </source>
</evidence>
<keyword evidence="5" id="KW-0500">Molybdenum</keyword>
<keyword evidence="7 9" id="KW-1133">Transmembrane helix</keyword>
<keyword evidence="4" id="KW-1003">Cell membrane</keyword>
<dbReference type="EMBL" id="CSTE01000003">
    <property type="protein sequence ID" value="CQR51723.1"/>
    <property type="molecule type" value="Genomic_DNA"/>
</dbReference>
<proteinExistence type="inferred from homology"/>
<dbReference type="OrthoDB" id="11163at2157"/>
<gene>
    <name evidence="11" type="primary">cysW_3</name>
    <name evidence="11" type="ORF">BN996_02786</name>
</gene>
<dbReference type="Gene3D" id="1.10.3720.10">
    <property type="entry name" value="MetI-like"/>
    <property type="match status" value="1"/>
</dbReference>
<dbReference type="RefSeq" id="WP_089779983.1">
    <property type="nucleotide sequence ID" value="NZ_CABLRR010000003.1"/>
</dbReference>
<evidence type="ECO:0000256" key="4">
    <source>
        <dbReference type="ARBA" id="ARBA00022475"/>
    </source>
</evidence>
<evidence type="ECO:0000256" key="6">
    <source>
        <dbReference type="ARBA" id="ARBA00022692"/>
    </source>
</evidence>
<sequence length="269" mass="28405">MSHRQPNRRERGVTRLLPETWRGLTLVLAGMLLIYYLLPIGALVLAQSPASLAADVTSEVVLTAATNSVVAATLSTLVAVAFGVPLAYWLSRTSFRGRDVILALVMLPLVLPPVVSGMLLLKLVGPAGLGQLTSVPLTRSLVGVVLAQTYVASPFLVVTAKTAFDGVDRQLEAAARSLGEDRVGSVRRVTLPLAKQGILAGVTLTFARAMGEFGATLMLAYYPRTLPVQIWVSYLSTGLDAAFPVALVLVGIAVGAILLVHALGTNPWE</sequence>
<dbReference type="GO" id="GO:0005886">
    <property type="term" value="C:plasma membrane"/>
    <property type="evidence" value="ECO:0007669"/>
    <property type="project" value="UniProtKB-SubCell"/>
</dbReference>
<evidence type="ECO:0000313" key="12">
    <source>
        <dbReference type="Proteomes" id="UP000198902"/>
    </source>
</evidence>
<feature type="transmembrane region" description="Helical" evidence="9">
    <location>
        <begin position="21"/>
        <end position="45"/>
    </location>
</feature>
<accession>A0A0D6JUG7</accession>
<dbReference type="PANTHER" id="PTHR30183:SF3">
    <property type="entry name" value="MOLYBDENUM TRANSPORT SYSTEM PERMEASE PROTEIN MODB"/>
    <property type="match status" value="1"/>
</dbReference>
<dbReference type="GO" id="GO:0055085">
    <property type="term" value="P:transmembrane transport"/>
    <property type="evidence" value="ECO:0007669"/>
    <property type="project" value="InterPro"/>
</dbReference>
<feature type="transmembrane region" description="Helical" evidence="9">
    <location>
        <begin position="197"/>
        <end position="221"/>
    </location>
</feature>
<dbReference type="PANTHER" id="PTHR30183">
    <property type="entry name" value="MOLYBDENUM TRANSPORT SYSTEM PERMEASE PROTEIN MODB"/>
    <property type="match status" value="1"/>
</dbReference>
<evidence type="ECO:0000256" key="9">
    <source>
        <dbReference type="RuleBase" id="RU363032"/>
    </source>
</evidence>
<organism evidence="11 12">
    <name type="scientific">Haloferax massiliensis</name>
    <dbReference type="NCBI Taxonomy" id="1476858"/>
    <lineage>
        <taxon>Archaea</taxon>
        <taxon>Methanobacteriati</taxon>
        <taxon>Methanobacteriota</taxon>
        <taxon>Stenosarchaea group</taxon>
        <taxon>Halobacteria</taxon>
        <taxon>Halobacteriales</taxon>
        <taxon>Haloferacaceae</taxon>
        <taxon>Haloferax</taxon>
    </lineage>
</organism>